<dbReference type="InterPro" id="IPR014746">
    <property type="entry name" value="Gln_synth/guanido_kin_cat_dom"/>
</dbReference>
<protein>
    <submittedName>
        <fullName evidence="9">Glutamine synthetase</fullName>
    </submittedName>
</protein>
<dbReference type="AlphaFoldDB" id="A0A1Y1QJE4"/>
<dbReference type="Gene3D" id="3.30.590.10">
    <property type="entry name" value="Glutamine synthetase/guanido kinase, catalytic domain"/>
    <property type="match status" value="1"/>
</dbReference>
<dbReference type="SUPFAM" id="SSF54368">
    <property type="entry name" value="Glutamine synthetase, N-terminal domain"/>
    <property type="match status" value="1"/>
</dbReference>
<keyword evidence="2" id="KW-0436">Ligase</keyword>
<dbReference type="FunFam" id="3.30.590.10:FF:000005">
    <property type="entry name" value="Probable glutamine synthetase"/>
    <property type="match status" value="1"/>
</dbReference>
<proteinExistence type="inferred from homology"/>
<evidence type="ECO:0000313" key="9">
    <source>
        <dbReference type="EMBL" id="OQX06865.1"/>
    </source>
</evidence>
<dbReference type="GO" id="GO:0006542">
    <property type="term" value="P:glutamine biosynthetic process"/>
    <property type="evidence" value="ECO:0007669"/>
    <property type="project" value="InterPro"/>
</dbReference>
<name>A0A1Y1QJE4_9GAMM</name>
<dbReference type="Proteomes" id="UP000192491">
    <property type="component" value="Unassembled WGS sequence"/>
</dbReference>
<dbReference type="InterPro" id="IPR036651">
    <property type="entry name" value="Gln_synt_N_sf"/>
</dbReference>
<dbReference type="InterPro" id="IPR008146">
    <property type="entry name" value="Gln_synth_cat_dom"/>
</dbReference>
<keyword evidence="3" id="KW-0547">Nucleotide-binding</keyword>
<comment type="similarity">
    <text evidence="1 5 6">Belongs to the glutamine synthetase family.</text>
</comment>
<keyword evidence="4" id="KW-0067">ATP-binding</keyword>
<sequence>MFMQRQAEVDIFLTDLNGILRGKRLPLALLEKILKEGYKMPRSVLGVDIWGDDVAANGLVFETGDSDGICLPLPQTLSPIPWLDGKHQQMLVTMFNPDGSPFGADPRQILQAVLQRYAKHGLTPVVAVELEFYLFDASSTHQEYPTLSPLMPRSHASQPPDSYAMHDLDNFRALLGDIRSACDQQGIVTGPVIAEFGEGQFEMNLAHEADALAAADHAILFKRTVKAIAQQHQHLASFMPKPFGDKSGSGFHLHFSLLDAAGNNVFDNGTPEGSDTLTQAVAGILSAMQDSMLIFAPSLNAYRRLLPDSLAPVALNWGYENRTVAVRIPDSPNEARRIEHRVAGADANPYLVLAAILAAALHGIEQQLTPPPAYHGDTAQDTTTQRLPSQWLEAIQAFENSSLMRELLGDEFARVFTAIKRQEFAKFARRVSDAEYQTYLGVL</sequence>
<feature type="domain" description="GS beta-grasp" evidence="7">
    <location>
        <begin position="3"/>
        <end position="99"/>
    </location>
</feature>
<dbReference type="PROSITE" id="PS51986">
    <property type="entry name" value="GS_BETA_GRASP"/>
    <property type="match status" value="1"/>
</dbReference>
<organism evidence="9 10">
    <name type="scientific">Thiothrix lacustris</name>
    <dbReference type="NCBI Taxonomy" id="525917"/>
    <lineage>
        <taxon>Bacteria</taxon>
        <taxon>Pseudomonadati</taxon>
        <taxon>Pseudomonadota</taxon>
        <taxon>Gammaproteobacteria</taxon>
        <taxon>Thiotrichales</taxon>
        <taxon>Thiotrichaceae</taxon>
        <taxon>Thiothrix</taxon>
    </lineage>
</organism>
<dbReference type="EMBL" id="MTEJ01000228">
    <property type="protein sequence ID" value="OQX06865.1"/>
    <property type="molecule type" value="Genomic_DNA"/>
</dbReference>
<dbReference type="SUPFAM" id="SSF55931">
    <property type="entry name" value="Glutamine synthetase/guanido kinase"/>
    <property type="match status" value="1"/>
</dbReference>
<dbReference type="GO" id="GO:0006598">
    <property type="term" value="P:polyamine catabolic process"/>
    <property type="evidence" value="ECO:0007669"/>
    <property type="project" value="TreeGrafter"/>
</dbReference>
<evidence type="ECO:0000256" key="6">
    <source>
        <dbReference type="RuleBase" id="RU000384"/>
    </source>
</evidence>
<evidence type="ECO:0000259" key="8">
    <source>
        <dbReference type="PROSITE" id="PS51987"/>
    </source>
</evidence>
<evidence type="ECO:0000256" key="5">
    <source>
        <dbReference type="PROSITE-ProRule" id="PRU01330"/>
    </source>
</evidence>
<evidence type="ECO:0000256" key="4">
    <source>
        <dbReference type="ARBA" id="ARBA00022840"/>
    </source>
</evidence>
<evidence type="ECO:0000256" key="2">
    <source>
        <dbReference type="ARBA" id="ARBA00022598"/>
    </source>
</evidence>
<dbReference type="SMART" id="SM01230">
    <property type="entry name" value="Gln-synt_C"/>
    <property type="match status" value="1"/>
</dbReference>
<dbReference type="Pfam" id="PF00120">
    <property type="entry name" value="Gln-synt_C"/>
    <property type="match status" value="1"/>
</dbReference>
<accession>A0A1Y1QJE4</accession>
<evidence type="ECO:0000256" key="3">
    <source>
        <dbReference type="ARBA" id="ARBA00022741"/>
    </source>
</evidence>
<evidence type="ECO:0000256" key="1">
    <source>
        <dbReference type="ARBA" id="ARBA00009897"/>
    </source>
</evidence>
<dbReference type="Gene3D" id="3.10.20.70">
    <property type="entry name" value="Glutamine synthetase, N-terminal domain"/>
    <property type="match status" value="1"/>
</dbReference>
<dbReference type="GO" id="GO:0005524">
    <property type="term" value="F:ATP binding"/>
    <property type="evidence" value="ECO:0007669"/>
    <property type="project" value="UniProtKB-KW"/>
</dbReference>
<evidence type="ECO:0000259" key="7">
    <source>
        <dbReference type="PROSITE" id="PS51986"/>
    </source>
</evidence>
<dbReference type="PANTHER" id="PTHR43785:SF12">
    <property type="entry name" value="TYPE-1 GLUTAMINE SYNTHETASE 2"/>
    <property type="match status" value="1"/>
</dbReference>
<dbReference type="InterPro" id="IPR008147">
    <property type="entry name" value="Gln_synt_N"/>
</dbReference>
<gene>
    <name evidence="9" type="ORF">BWK73_29700</name>
</gene>
<dbReference type="PANTHER" id="PTHR43785">
    <property type="entry name" value="GAMMA-GLUTAMYLPUTRESCINE SYNTHETASE"/>
    <property type="match status" value="1"/>
</dbReference>
<dbReference type="PROSITE" id="PS51987">
    <property type="entry name" value="GS_CATALYTIC"/>
    <property type="match status" value="1"/>
</dbReference>
<dbReference type="GO" id="GO:0004356">
    <property type="term" value="F:glutamine synthetase activity"/>
    <property type="evidence" value="ECO:0007669"/>
    <property type="project" value="InterPro"/>
</dbReference>
<reference evidence="9 10" key="1">
    <citation type="submission" date="2017-01" db="EMBL/GenBank/DDBJ databases">
        <title>Novel large sulfur bacteria in the metagenomes of groundwater-fed chemosynthetic microbial mats in the Lake Huron basin.</title>
        <authorList>
            <person name="Sharrar A.M."/>
            <person name="Flood B.E."/>
            <person name="Bailey J.V."/>
            <person name="Jones D.S."/>
            <person name="Biddanda B."/>
            <person name="Ruberg S.A."/>
            <person name="Marcus D.N."/>
            <person name="Dick G.J."/>
        </authorList>
    </citation>
    <scope>NUCLEOTIDE SEQUENCE [LARGE SCALE GENOMIC DNA]</scope>
    <source>
        <strain evidence="9">A8</strain>
    </source>
</reference>
<feature type="domain" description="GS catalytic" evidence="8">
    <location>
        <begin position="106"/>
        <end position="443"/>
    </location>
</feature>
<comment type="caution">
    <text evidence="9">The sequence shown here is derived from an EMBL/GenBank/DDBJ whole genome shotgun (WGS) entry which is preliminary data.</text>
</comment>
<evidence type="ECO:0000313" key="10">
    <source>
        <dbReference type="Proteomes" id="UP000192491"/>
    </source>
</evidence>